<feature type="transmembrane region" description="Helical" evidence="1">
    <location>
        <begin position="253"/>
        <end position="275"/>
    </location>
</feature>
<organism evidence="2 3">
    <name type="scientific">Pristionchus entomophagus</name>
    <dbReference type="NCBI Taxonomy" id="358040"/>
    <lineage>
        <taxon>Eukaryota</taxon>
        <taxon>Metazoa</taxon>
        <taxon>Ecdysozoa</taxon>
        <taxon>Nematoda</taxon>
        <taxon>Chromadorea</taxon>
        <taxon>Rhabditida</taxon>
        <taxon>Rhabditina</taxon>
        <taxon>Diplogasteromorpha</taxon>
        <taxon>Diplogasteroidea</taxon>
        <taxon>Neodiplogasteridae</taxon>
        <taxon>Pristionchus</taxon>
    </lineage>
</organism>
<comment type="caution">
    <text evidence="2">The sequence shown here is derived from an EMBL/GenBank/DDBJ whole genome shotgun (WGS) entry which is preliminary data.</text>
</comment>
<proteinExistence type="predicted"/>
<name>A0AAV5T5Z5_9BILA</name>
<keyword evidence="1" id="KW-1133">Transmembrane helix</keyword>
<reference evidence="2" key="1">
    <citation type="submission" date="2023-10" db="EMBL/GenBank/DDBJ databases">
        <title>Genome assembly of Pristionchus species.</title>
        <authorList>
            <person name="Yoshida K."/>
            <person name="Sommer R.J."/>
        </authorList>
    </citation>
    <scope>NUCLEOTIDE SEQUENCE</scope>
    <source>
        <strain evidence="2">RS0144</strain>
    </source>
</reference>
<evidence type="ECO:0000313" key="2">
    <source>
        <dbReference type="EMBL" id="GMS90946.1"/>
    </source>
</evidence>
<evidence type="ECO:0000256" key="1">
    <source>
        <dbReference type="SAM" id="Phobius"/>
    </source>
</evidence>
<dbReference type="Proteomes" id="UP001432027">
    <property type="component" value="Unassembled WGS sequence"/>
</dbReference>
<keyword evidence="1" id="KW-0472">Membrane</keyword>
<feature type="non-terminal residue" evidence="2">
    <location>
        <position position="1"/>
    </location>
</feature>
<dbReference type="AlphaFoldDB" id="A0AAV5T5Z5"/>
<evidence type="ECO:0000313" key="3">
    <source>
        <dbReference type="Proteomes" id="UP001432027"/>
    </source>
</evidence>
<protein>
    <submittedName>
        <fullName evidence="2">Uncharacterized protein</fullName>
    </submittedName>
</protein>
<sequence length="300" mass="33515">VGEKRMSSLSQTVMRKGEYCIGVKGGGGVLYGYGIDSLPFSSECGDGQWLSILFILLIFIIICPRRHSLLRFISRGSSRALSICPSFSSSSEGVDVIVIGERPSVSWSYSCCSLRSAPVVVAGRRSCCKFDTESLVVIRLLFLLPRRHPSGRDILVLIVLKLGTLQRILRLVRLEELHAMEVREMEEHLPCREETKTARGTTEHWRLGAFLWLHTRLLSVLAESHKVRGHVAACPADQSVRHLRPDHLRHSRIGGRVLLVLLVNVHVCLLVGCHARHAHARTLRRRGCTRPVIDALRSAS</sequence>
<feature type="non-terminal residue" evidence="2">
    <location>
        <position position="300"/>
    </location>
</feature>
<keyword evidence="1" id="KW-0812">Transmembrane</keyword>
<accession>A0AAV5T5Z5</accession>
<dbReference type="EMBL" id="BTSX01000003">
    <property type="protein sequence ID" value="GMS90946.1"/>
    <property type="molecule type" value="Genomic_DNA"/>
</dbReference>
<keyword evidence="3" id="KW-1185">Reference proteome</keyword>
<gene>
    <name evidence="2" type="ORF">PENTCL1PPCAC_13121</name>
</gene>